<accession>A0A918CLD2</accession>
<evidence type="ECO:0000259" key="4">
    <source>
        <dbReference type="Pfam" id="PF05592"/>
    </source>
</evidence>
<organism evidence="8 9">
    <name type="scientific">Deinococcus ruber</name>
    <dbReference type="NCBI Taxonomy" id="1848197"/>
    <lineage>
        <taxon>Bacteria</taxon>
        <taxon>Thermotogati</taxon>
        <taxon>Deinococcota</taxon>
        <taxon>Deinococci</taxon>
        <taxon>Deinococcales</taxon>
        <taxon>Deinococcaceae</taxon>
        <taxon>Deinococcus</taxon>
    </lineage>
</organism>
<reference evidence="8" key="2">
    <citation type="submission" date="2020-09" db="EMBL/GenBank/DDBJ databases">
        <authorList>
            <person name="Sun Q."/>
            <person name="Ohkuma M."/>
        </authorList>
    </citation>
    <scope>NUCLEOTIDE SEQUENCE</scope>
    <source>
        <strain evidence="8">JCM 31311</strain>
    </source>
</reference>
<dbReference type="Pfam" id="PF05592">
    <property type="entry name" value="Bac_rhamnosid"/>
    <property type="match status" value="1"/>
</dbReference>
<dbReference type="InterPro" id="IPR035396">
    <property type="entry name" value="Bac_rhamnosid6H"/>
</dbReference>
<dbReference type="GO" id="GO:0005975">
    <property type="term" value="P:carbohydrate metabolic process"/>
    <property type="evidence" value="ECO:0007669"/>
    <property type="project" value="InterPro"/>
</dbReference>
<sequence>MTLPPTSPPRAVHLRAEHHPDCLGIGEPSPRLSWRTETDTPAWVQAAFQLQSLNTSGQVLEETPRTERAESVLVAWPFAPLVSREQRRLRVRVWGQDGSASAWSELLSVEAGLHTPGDWQARFITPDWTEDLTRPQPAPLLRTTFSVRPGLVSARLYVSALGVYEARLNGARVGDQLLSPGWTSYHHRLRYQTFDVTEQLLEGENALGAMLGDGWYRGRLGFGGGRRNLYGERLALLAQLELTYDDGTLERTVTDDRWRASTGAIRASDLYDGETYDARLEQPGWDTRGFDDRHWTGVRTLDHDLSTLVAPDGPPVRRIQTLAALSVHTSPSGRTLVDFGQNLVGWVRLRVSGEAGQTVTLRHAEVLEDGELGTRPLRFAACTDQYTLKGGGEELWEPRFTFHGFRYVQVDGWPGSFDPAALEAVVVHSDLERRGWFECSEPLVERLHENIVWGMRGNFLDLPTDCPQRDERLGWTGDIGVFAPTAAFLYDTAGFLRSWLADLAADQLPDGGVPCVVPQVLETPIVAAAWGDAATFVPWALYQRYGDPDILAAQFSSMQRWVDYVAGRAGPSLLWTQDFQFGDWLDPAAPPDNAAAGRTQPGVVATAYFARSAELLGLSADILGRAEERGTYLNLASDIRAAFNREYVTPSGQIISDSATAYALGLEFGLLGTEGQRQKSGERLKMLLRENGDHISTGFVGTPLICDALCAVGAVREAYLLLTQEECPSWLYPVTMGATTVWERWDSMLPDGSINPGEMTSFNHYALGAVADWLHRRVAGLAPAEPGYRRLEIRPLPGGPLTHASARHVTPYGEASSGWRTENGEFVLDVQVPPNTSARVTLPTTGEVFEVGSGVHVWRRPQASVAPAPPITLDSTYDDLRLQPQVYRTVLDVVEAHSAEHVQAFRRAFQSASGTMNLRRALFGVPLRDKLARTLETVLGDQPKVRVLLEDRG</sequence>
<dbReference type="Gene3D" id="2.60.40.10">
    <property type="entry name" value="Immunoglobulins"/>
    <property type="match status" value="1"/>
</dbReference>
<name>A0A918CLD2_9DEIO</name>
<feature type="domain" description="Alpha-L-rhamnosidase six-hairpin glycosidase" evidence="6">
    <location>
        <begin position="433"/>
        <end position="778"/>
    </location>
</feature>
<dbReference type="Pfam" id="PF17390">
    <property type="entry name" value="Bac_rhamnosid_C"/>
    <property type="match status" value="1"/>
</dbReference>
<dbReference type="InterPro" id="IPR013783">
    <property type="entry name" value="Ig-like_fold"/>
</dbReference>
<dbReference type="AlphaFoldDB" id="A0A918CLD2"/>
<evidence type="ECO:0000313" key="8">
    <source>
        <dbReference type="EMBL" id="GGR28976.1"/>
    </source>
</evidence>
<dbReference type="SUPFAM" id="SSF48208">
    <property type="entry name" value="Six-hairpin glycosidases"/>
    <property type="match status" value="1"/>
</dbReference>
<feature type="domain" description="Bacterial alpha-L-rhamnosidase N-terminal" evidence="5">
    <location>
        <begin position="152"/>
        <end position="319"/>
    </location>
</feature>
<dbReference type="Gene3D" id="1.50.10.10">
    <property type="match status" value="1"/>
</dbReference>
<dbReference type="InterPro" id="IPR008928">
    <property type="entry name" value="6-hairpin_glycosidase_sf"/>
</dbReference>
<dbReference type="Gene3D" id="2.60.420.10">
    <property type="entry name" value="Maltose phosphorylase, domain 3"/>
    <property type="match status" value="1"/>
</dbReference>
<evidence type="ECO:0000256" key="1">
    <source>
        <dbReference type="ARBA" id="ARBA00001445"/>
    </source>
</evidence>
<protein>
    <recommendedName>
        <fullName evidence="2">alpha-L-rhamnosidase</fullName>
        <ecNumber evidence="2">3.2.1.40</ecNumber>
    </recommendedName>
</protein>
<dbReference type="InterPro" id="IPR008902">
    <property type="entry name" value="Rhamnosid_concanavalin"/>
</dbReference>
<dbReference type="Gene3D" id="2.60.120.260">
    <property type="entry name" value="Galactose-binding domain-like"/>
    <property type="match status" value="2"/>
</dbReference>
<evidence type="ECO:0000259" key="7">
    <source>
        <dbReference type="Pfam" id="PF17390"/>
    </source>
</evidence>
<dbReference type="Proteomes" id="UP000603865">
    <property type="component" value="Unassembled WGS sequence"/>
</dbReference>
<keyword evidence="3" id="KW-0378">Hydrolase</keyword>
<dbReference type="RefSeq" id="WP_189092775.1">
    <property type="nucleotide sequence ID" value="NZ_BMQL01000045.1"/>
</dbReference>
<dbReference type="Pfam" id="PF25788">
    <property type="entry name" value="Ig_Rha78A_N"/>
    <property type="match status" value="1"/>
</dbReference>
<dbReference type="PIRSF" id="PIRSF010631">
    <property type="entry name" value="A-rhamnsds"/>
    <property type="match status" value="1"/>
</dbReference>
<dbReference type="InterPro" id="IPR016007">
    <property type="entry name" value="Alpha_rhamnosid"/>
</dbReference>
<dbReference type="EMBL" id="BMQL01000045">
    <property type="protein sequence ID" value="GGR28976.1"/>
    <property type="molecule type" value="Genomic_DNA"/>
</dbReference>
<evidence type="ECO:0000259" key="6">
    <source>
        <dbReference type="Pfam" id="PF17389"/>
    </source>
</evidence>
<evidence type="ECO:0000259" key="5">
    <source>
        <dbReference type="Pfam" id="PF08531"/>
    </source>
</evidence>
<reference evidence="8" key="1">
    <citation type="journal article" date="2014" name="Int. J. Syst. Evol. Microbiol.">
        <title>Complete genome sequence of Corynebacterium casei LMG S-19264T (=DSM 44701T), isolated from a smear-ripened cheese.</title>
        <authorList>
            <consortium name="US DOE Joint Genome Institute (JGI-PGF)"/>
            <person name="Walter F."/>
            <person name="Albersmeier A."/>
            <person name="Kalinowski J."/>
            <person name="Ruckert C."/>
        </authorList>
    </citation>
    <scope>NUCLEOTIDE SEQUENCE</scope>
    <source>
        <strain evidence="8">JCM 31311</strain>
    </source>
</reference>
<keyword evidence="9" id="KW-1185">Reference proteome</keyword>
<dbReference type="InterPro" id="IPR013737">
    <property type="entry name" value="Bac_rhamnosid_N"/>
</dbReference>
<dbReference type="Pfam" id="PF08531">
    <property type="entry name" value="Bac_rhamnosid_N"/>
    <property type="match status" value="1"/>
</dbReference>
<feature type="domain" description="Alpha-L-rhamnosidase C-terminal" evidence="7">
    <location>
        <begin position="780"/>
        <end position="852"/>
    </location>
</feature>
<proteinExistence type="predicted"/>
<dbReference type="EC" id="3.2.1.40" evidence="2"/>
<dbReference type="InterPro" id="IPR012341">
    <property type="entry name" value="6hp_glycosidase-like_sf"/>
</dbReference>
<evidence type="ECO:0000313" key="9">
    <source>
        <dbReference type="Proteomes" id="UP000603865"/>
    </source>
</evidence>
<evidence type="ECO:0000256" key="2">
    <source>
        <dbReference type="ARBA" id="ARBA00012652"/>
    </source>
</evidence>
<feature type="domain" description="Alpha-L-rhamnosidase concanavalin-like" evidence="4">
    <location>
        <begin position="330"/>
        <end position="428"/>
    </location>
</feature>
<dbReference type="InterPro" id="IPR035398">
    <property type="entry name" value="Bac_rhamnosid_C"/>
</dbReference>
<dbReference type="PANTHER" id="PTHR33307">
    <property type="entry name" value="ALPHA-RHAMNOSIDASE (EUROFUNG)"/>
    <property type="match status" value="1"/>
</dbReference>
<dbReference type="PANTHER" id="PTHR33307:SF6">
    <property type="entry name" value="ALPHA-RHAMNOSIDASE (EUROFUNG)-RELATED"/>
    <property type="match status" value="1"/>
</dbReference>
<dbReference type="Pfam" id="PF17389">
    <property type="entry name" value="Bac_rhamnosid6H"/>
    <property type="match status" value="1"/>
</dbReference>
<dbReference type="GO" id="GO:0030596">
    <property type="term" value="F:alpha-L-rhamnosidase activity"/>
    <property type="evidence" value="ECO:0007669"/>
    <property type="project" value="UniProtKB-EC"/>
</dbReference>
<comment type="caution">
    <text evidence="8">The sequence shown here is derived from an EMBL/GenBank/DDBJ whole genome shotgun (WGS) entry which is preliminary data.</text>
</comment>
<gene>
    <name evidence="8" type="ORF">GCM10008957_45110</name>
</gene>
<evidence type="ECO:0000256" key="3">
    <source>
        <dbReference type="ARBA" id="ARBA00022801"/>
    </source>
</evidence>
<comment type="catalytic activity">
    <reaction evidence="1">
        <text>Hydrolysis of terminal non-reducing alpha-L-rhamnose residues in alpha-L-rhamnosides.</text>
        <dbReference type="EC" id="3.2.1.40"/>
    </reaction>
</comment>